<proteinExistence type="predicted"/>
<keyword evidence="2" id="KW-1185">Reference proteome</keyword>
<dbReference type="KEGG" id="mor:MOC_4980"/>
<gene>
    <name evidence="1" type="ORF">MOC_4980</name>
</gene>
<dbReference type="EMBL" id="CP003811">
    <property type="protein sequence ID" value="AIQ92735.1"/>
    <property type="molecule type" value="Genomic_DNA"/>
</dbReference>
<organism evidence="1 2">
    <name type="scientific">Methylobacterium oryzae CBMB20</name>
    <dbReference type="NCBI Taxonomy" id="693986"/>
    <lineage>
        <taxon>Bacteria</taxon>
        <taxon>Pseudomonadati</taxon>
        <taxon>Pseudomonadota</taxon>
        <taxon>Alphaproteobacteria</taxon>
        <taxon>Hyphomicrobiales</taxon>
        <taxon>Methylobacteriaceae</taxon>
        <taxon>Methylobacterium</taxon>
    </lineage>
</organism>
<reference evidence="1 2" key="1">
    <citation type="journal article" date="2014" name="PLoS ONE">
        <title>Genome Information of Methylobacterium oryzae, a Plant-Probiotic Methylotroph in the Phyllosphere.</title>
        <authorList>
            <person name="Kwak M.J."/>
            <person name="Jeong H."/>
            <person name="Madhaiyan M."/>
            <person name="Lee Y."/>
            <person name="Sa T.M."/>
            <person name="Oh T.K."/>
            <person name="Kim J.F."/>
        </authorList>
    </citation>
    <scope>NUCLEOTIDE SEQUENCE [LARGE SCALE GENOMIC DNA]</scope>
    <source>
        <strain evidence="1 2">CBMB20</strain>
    </source>
</reference>
<protein>
    <submittedName>
        <fullName evidence="1">Protein of unassigned function</fullName>
    </submittedName>
</protein>
<dbReference type="STRING" id="693986.MOC_4980"/>
<dbReference type="AlphaFoldDB" id="A0A089P1U2"/>
<sequence>MPERSGVLEGRLQPDARSLEPSFGGRCCGHLRMRAWVGQMFTPDRSRRCFT</sequence>
<dbReference type="HOGENOM" id="CLU_3100746_0_0_5"/>
<evidence type="ECO:0000313" key="2">
    <source>
        <dbReference type="Proteomes" id="UP000029492"/>
    </source>
</evidence>
<accession>A0A089P1U2</accession>
<dbReference type="Proteomes" id="UP000029492">
    <property type="component" value="Chromosome"/>
</dbReference>
<evidence type="ECO:0000313" key="1">
    <source>
        <dbReference type="EMBL" id="AIQ92735.1"/>
    </source>
</evidence>
<name>A0A089P1U2_9HYPH</name>